<accession>A0A061QXR8</accession>
<sequence length="94" mass="9903">RAPPLPPLPPPLLLTFGIETPSSVHDGAPAAHLRWSRGESLRRACVVPVCGMRIILLFLGRPTLVFGLSGWRARAVGHAPLCRRSGGPVGGLPA</sequence>
<gene>
    <name evidence="1" type="ORF">TSPGSL018_21092</name>
</gene>
<dbReference type="EMBL" id="GBEZ01023648">
    <property type="protein sequence ID" value="JAC63254.1"/>
    <property type="molecule type" value="Transcribed_RNA"/>
</dbReference>
<proteinExistence type="predicted"/>
<organism evidence="1">
    <name type="scientific">Tetraselmis sp. GSL018</name>
    <dbReference type="NCBI Taxonomy" id="582737"/>
    <lineage>
        <taxon>Eukaryota</taxon>
        <taxon>Viridiplantae</taxon>
        <taxon>Chlorophyta</taxon>
        <taxon>core chlorophytes</taxon>
        <taxon>Chlorodendrophyceae</taxon>
        <taxon>Chlorodendrales</taxon>
        <taxon>Chlorodendraceae</taxon>
        <taxon>Tetraselmis</taxon>
    </lineage>
</organism>
<feature type="non-terminal residue" evidence="1">
    <location>
        <position position="1"/>
    </location>
</feature>
<protein>
    <submittedName>
        <fullName evidence="1">Uncharacterized protein</fullName>
    </submittedName>
</protein>
<dbReference type="AlphaFoldDB" id="A0A061QXR8"/>
<name>A0A061QXR8_9CHLO</name>
<feature type="non-terminal residue" evidence="1">
    <location>
        <position position="94"/>
    </location>
</feature>
<evidence type="ECO:0000313" key="1">
    <source>
        <dbReference type="EMBL" id="JAC63254.1"/>
    </source>
</evidence>
<reference evidence="1" key="1">
    <citation type="submission" date="2014-05" db="EMBL/GenBank/DDBJ databases">
        <title>The transcriptome of the halophilic microalga Tetraselmis sp. GSL018 isolated from the Great Salt Lake, Utah.</title>
        <authorList>
            <person name="Jinkerson R.E."/>
            <person name="D'Adamo S."/>
            <person name="Posewitz M.C."/>
        </authorList>
    </citation>
    <scope>NUCLEOTIDE SEQUENCE</scope>
    <source>
        <strain evidence="1">GSL018</strain>
    </source>
</reference>